<name>A0A848M314_PAELE</name>
<dbReference type="InterPro" id="IPR051465">
    <property type="entry name" value="Cell_Envelope_Struct_Comp"/>
</dbReference>
<keyword evidence="1 3" id="KW-0732">Signal</keyword>
<accession>A0A848M314</accession>
<comment type="caution">
    <text evidence="5">The sequence shown here is derived from an EMBL/GenBank/DDBJ whole genome shotgun (WGS) entry which is preliminary data.</text>
</comment>
<dbReference type="Pfam" id="PF12951">
    <property type="entry name" value="PATR"/>
    <property type="match status" value="1"/>
</dbReference>
<dbReference type="AlphaFoldDB" id="A0A848M314"/>
<feature type="domain" description="SLH" evidence="4">
    <location>
        <begin position="737"/>
        <end position="800"/>
    </location>
</feature>
<dbReference type="InterPro" id="IPR011050">
    <property type="entry name" value="Pectin_lyase_fold/virulence"/>
</dbReference>
<evidence type="ECO:0000256" key="2">
    <source>
        <dbReference type="SAM" id="MobiDB-lite"/>
    </source>
</evidence>
<proteinExistence type="predicted"/>
<dbReference type="PANTHER" id="PTHR43308:SF5">
    <property type="entry name" value="S-LAYER PROTEIN _ PEPTIDOGLYCAN ENDO-BETA-N-ACETYLGLUCOSAMINIDASE"/>
    <property type="match status" value="1"/>
</dbReference>
<dbReference type="SUPFAM" id="SSF51126">
    <property type="entry name" value="Pectin lyase-like"/>
    <property type="match status" value="1"/>
</dbReference>
<dbReference type="Pfam" id="PF00395">
    <property type="entry name" value="SLH"/>
    <property type="match status" value="3"/>
</dbReference>
<dbReference type="PROSITE" id="PS51272">
    <property type="entry name" value="SLH"/>
    <property type="match status" value="3"/>
</dbReference>
<dbReference type="SUPFAM" id="SSF48317">
    <property type="entry name" value="Acid phosphatase/Vanadium-dependent haloperoxidase"/>
    <property type="match status" value="1"/>
</dbReference>
<dbReference type="InterPro" id="IPR000326">
    <property type="entry name" value="PAP2/HPO"/>
</dbReference>
<dbReference type="InterPro" id="IPR001011">
    <property type="entry name" value="Acid_Pase_classA_bac"/>
</dbReference>
<protein>
    <submittedName>
        <fullName evidence="5">Phosphatase PAP2 family protein</fullName>
    </submittedName>
</protein>
<dbReference type="GO" id="GO:0003993">
    <property type="term" value="F:acid phosphatase activity"/>
    <property type="evidence" value="ECO:0007669"/>
    <property type="project" value="InterPro"/>
</dbReference>
<gene>
    <name evidence="5" type="ORF">HII30_04015</name>
</gene>
<dbReference type="GO" id="GO:0030288">
    <property type="term" value="C:outer membrane-bounded periplasmic space"/>
    <property type="evidence" value="ECO:0007669"/>
    <property type="project" value="InterPro"/>
</dbReference>
<evidence type="ECO:0000313" key="5">
    <source>
        <dbReference type="EMBL" id="NMO94956.1"/>
    </source>
</evidence>
<dbReference type="Gene3D" id="1.20.144.10">
    <property type="entry name" value="Phosphatidic acid phosphatase type 2/haloperoxidase"/>
    <property type="match status" value="1"/>
</dbReference>
<dbReference type="InterPro" id="IPR001119">
    <property type="entry name" value="SLH_dom"/>
</dbReference>
<keyword evidence="6" id="KW-1185">Reference proteome</keyword>
<feature type="domain" description="SLH" evidence="4">
    <location>
        <begin position="801"/>
        <end position="862"/>
    </location>
</feature>
<dbReference type="Proteomes" id="UP000565468">
    <property type="component" value="Unassembled WGS sequence"/>
</dbReference>
<evidence type="ECO:0000256" key="1">
    <source>
        <dbReference type="ARBA" id="ARBA00022729"/>
    </source>
</evidence>
<feature type="chain" id="PRO_5038843503" evidence="3">
    <location>
        <begin position="19"/>
        <end position="866"/>
    </location>
</feature>
<feature type="compositionally biased region" description="Pro residues" evidence="2">
    <location>
        <begin position="623"/>
        <end position="644"/>
    </location>
</feature>
<dbReference type="NCBIfam" id="TIGR02601">
    <property type="entry name" value="autotrns_rpt"/>
    <property type="match status" value="1"/>
</dbReference>
<feature type="domain" description="SLH" evidence="4">
    <location>
        <begin position="678"/>
        <end position="736"/>
    </location>
</feature>
<organism evidence="5 6">
    <name type="scientific">Paenibacillus lemnae</name>
    <dbReference type="NCBI Taxonomy" id="1330551"/>
    <lineage>
        <taxon>Bacteria</taxon>
        <taxon>Bacillati</taxon>
        <taxon>Bacillota</taxon>
        <taxon>Bacilli</taxon>
        <taxon>Bacillales</taxon>
        <taxon>Paenibacillaceae</taxon>
        <taxon>Paenibacillus</taxon>
    </lineage>
</organism>
<dbReference type="InterPro" id="IPR013425">
    <property type="entry name" value="Autotrns_rpt"/>
</dbReference>
<evidence type="ECO:0000313" key="6">
    <source>
        <dbReference type="Proteomes" id="UP000565468"/>
    </source>
</evidence>
<evidence type="ECO:0000256" key="3">
    <source>
        <dbReference type="SAM" id="SignalP"/>
    </source>
</evidence>
<feature type="region of interest" description="Disordered" evidence="2">
    <location>
        <begin position="607"/>
        <end position="644"/>
    </location>
</feature>
<evidence type="ECO:0000259" key="4">
    <source>
        <dbReference type="PROSITE" id="PS51272"/>
    </source>
</evidence>
<dbReference type="Pfam" id="PF01569">
    <property type="entry name" value="PAP2"/>
    <property type="match status" value="1"/>
</dbReference>
<dbReference type="InterPro" id="IPR036938">
    <property type="entry name" value="PAP2/HPO_sf"/>
</dbReference>
<sequence>MLLSAAMGMVLISNTAAGQTAAAAPSEASTAPLSNESAALSSIPLPAEPAWGYFVDTYKNNNNDNLSVTSNPAIGVLSGFLDLWEPGATWDTGSKLNEELLNYNIQYVKDLSATRTPEQEERAYYDDRRNQSYGATEGLGPYQDAYRRLSGTYTTITSIPEDAVTKKYDDGNTFGNRAGDINSELGKMVDLIGALRGGYASTNPAKTFYSYMRPYRWSLIEDPGAASIIVPTLEPAKSSTPQTDGGFPSGHTNASYLAALSLAYSVPERYQELLTRASEMGNSRIVAGMHSPFDVMGGRVMATALAAAALNDPENAQLKQEAYDQAHEILLDQPANAEDRFTNYEQNKADYIQRLTYGFPQVNSAAEPMPVPKGAEVLLETRQPYLSAEQRREVLATTGIPSGYPVLDDPEGWGRLNLFAAADGYGALVSDTTITMNGSLGGFHAADRWRNDISGSGSLVKEGSGSLTLAGRNTYSGGTEILGGTLQGESATAFGSGEVVNTGGSVVESVYGKMTIGGDFTQGASGTLELNVSGADDVLEITGAVDLNGTLKVKFSNQFAPAAGTFTLITHAGQRSGQFASVDIEGLPSEYQAHVLYQGNQIALAITPKTNSGNPGSGGSTPTDPPTTPTTPPVTVPAKPTAPPVPQEPVKVNPFLSNIVSQQAVLQAVSSSIAATMNMNTSFSDTASHWGSSAIAAAVKLRIVDGYKDGSFRPNAPVTRAEFTAMTARAFGLAPGTASAAFQDTRSSWAAGYIGVLANKGVITGYPDGSFKPNAPISRAEMVAILSRIMNLGALSTGTAASFTDVSSNYWAANAIQQAASANLVQGVSAAAFAPQNQATRAEAAALMIRALESDSSIKELIAGLK</sequence>
<dbReference type="EMBL" id="JABBPN010000003">
    <property type="protein sequence ID" value="NMO94956.1"/>
    <property type="molecule type" value="Genomic_DNA"/>
</dbReference>
<dbReference type="PANTHER" id="PTHR43308">
    <property type="entry name" value="OUTER MEMBRANE PROTEIN ALPHA-RELATED"/>
    <property type="match status" value="1"/>
</dbReference>
<reference evidence="5 6" key="1">
    <citation type="submission" date="2020-04" db="EMBL/GenBank/DDBJ databases">
        <title>Paenibacillus algicola sp. nov., a novel marine bacterium producing alginate lyase.</title>
        <authorList>
            <person name="Huang H."/>
        </authorList>
    </citation>
    <scope>NUCLEOTIDE SEQUENCE [LARGE SCALE GENOMIC DNA]</scope>
    <source>
        <strain evidence="5 6">L7-75</strain>
    </source>
</reference>
<dbReference type="PRINTS" id="PR00483">
    <property type="entry name" value="BACPHPHTASE"/>
</dbReference>
<dbReference type="SMART" id="SM00014">
    <property type="entry name" value="acidPPc"/>
    <property type="match status" value="1"/>
</dbReference>
<dbReference type="CDD" id="cd03397">
    <property type="entry name" value="PAP2_acid_phosphatase"/>
    <property type="match status" value="1"/>
</dbReference>
<feature type="signal peptide" evidence="3">
    <location>
        <begin position="1"/>
        <end position="18"/>
    </location>
</feature>